<keyword evidence="4" id="KW-0472">Membrane</keyword>
<reference evidence="6" key="1">
    <citation type="submission" date="2018-06" db="EMBL/GenBank/DDBJ databases">
        <authorList>
            <person name="Zhirakovskaya E."/>
        </authorList>
    </citation>
    <scope>NUCLEOTIDE SEQUENCE</scope>
</reference>
<evidence type="ECO:0000256" key="2">
    <source>
        <dbReference type="ARBA" id="ARBA00022723"/>
    </source>
</evidence>
<name>A0A3B1BN48_9ZZZZ</name>
<dbReference type="Gene3D" id="1.20.120.50">
    <property type="entry name" value="Hemerythrin-like"/>
    <property type="match status" value="1"/>
</dbReference>
<dbReference type="CDD" id="cd12107">
    <property type="entry name" value="Hemerythrin"/>
    <property type="match status" value="1"/>
</dbReference>
<evidence type="ECO:0000256" key="1">
    <source>
        <dbReference type="ARBA" id="ARBA00010587"/>
    </source>
</evidence>
<protein>
    <recommendedName>
        <fullName evidence="5">Hemerythrin-like domain-containing protein</fullName>
    </recommendedName>
</protein>
<dbReference type="InterPro" id="IPR050669">
    <property type="entry name" value="Hemerythrin"/>
</dbReference>
<evidence type="ECO:0000259" key="5">
    <source>
        <dbReference type="Pfam" id="PF01814"/>
    </source>
</evidence>
<proteinExistence type="inferred from homology"/>
<dbReference type="PANTHER" id="PTHR37164:SF1">
    <property type="entry name" value="BACTERIOHEMERYTHRIN"/>
    <property type="match status" value="1"/>
</dbReference>
<evidence type="ECO:0000256" key="3">
    <source>
        <dbReference type="ARBA" id="ARBA00023004"/>
    </source>
</evidence>
<dbReference type="PANTHER" id="PTHR37164">
    <property type="entry name" value="BACTERIOHEMERYTHRIN"/>
    <property type="match status" value="1"/>
</dbReference>
<dbReference type="SUPFAM" id="SSF47188">
    <property type="entry name" value="Hemerythrin-like"/>
    <property type="match status" value="1"/>
</dbReference>
<dbReference type="EMBL" id="UOFX01000011">
    <property type="protein sequence ID" value="VAX06087.1"/>
    <property type="molecule type" value="Genomic_DNA"/>
</dbReference>
<keyword evidence="3" id="KW-0408">Iron</keyword>
<gene>
    <name evidence="6" type="ORF">MNBD_GAMMA26-911</name>
</gene>
<dbReference type="Pfam" id="PF01814">
    <property type="entry name" value="Hemerythrin"/>
    <property type="match status" value="1"/>
</dbReference>
<keyword evidence="2" id="KW-0479">Metal-binding</keyword>
<dbReference type="InterPro" id="IPR016131">
    <property type="entry name" value="Haemerythrin_Fe_BS"/>
</dbReference>
<dbReference type="NCBIfam" id="TIGR02481">
    <property type="entry name" value="hemeryth_dom"/>
    <property type="match status" value="1"/>
</dbReference>
<organism evidence="6">
    <name type="scientific">hydrothermal vent metagenome</name>
    <dbReference type="NCBI Taxonomy" id="652676"/>
    <lineage>
        <taxon>unclassified sequences</taxon>
        <taxon>metagenomes</taxon>
        <taxon>ecological metagenomes</taxon>
    </lineage>
</organism>
<feature type="domain" description="Hemerythrin-like" evidence="5">
    <location>
        <begin position="66"/>
        <end position="178"/>
    </location>
</feature>
<dbReference type="GO" id="GO:0046872">
    <property type="term" value="F:metal ion binding"/>
    <property type="evidence" value="ECO:0007669"/>
    <property type="project" value="UniProtKB-KW"/>
</dbReference>
<comment type="similarity">
    <text evidence="1">Belongs to the hemerythrin family.</text>
</comment>
<dbReference type="AlphaFoldDB" id="A0A3B1BN48"/>
<dbReference type="InterPro" id="IPR012827">
    <property type="entry name" value="Hemerythrin_metal-bd"/>
</dbReference>
<dbReference type="PROSITE" id="PS00550">
    <property type="entry name" value="HEMERYTHRINS"/>
    <property type="match status" value="1"/>
</dbReference>
<feature type="transmembrane region" description="Helical" evidence="4">
    <location>
        <begin position="7"/>
        <end position="27"/>
    </location>
</feature>
<accession>A0A3B1BN48</accession>
<evidence type="ECO:0000256" key="4">
    <source>
        <dbReference type="SAM" id="Phobius"/>
    </source>
</evidence>
<dbReference type="InterPro" id="IPR035938">
    <property type="entry name" value="Hemerythrin-like_sf"/>
</dbReference>
<sequence>MKAIEMFLKAMVFGILAVATVVSFVSFGAAHPVPWVILALLIGMPILNNKLEERSYVKWKDSYNVGVDLIDEDHMKLMNLINKLKLACRYHTGECYEKQAMEELTEWTKTHFAREERLMQRHEYPGYADHKKLHDAMLTRVATSMKDYEERGHDALVDVAPLVRDWLLTHIRDVDQLYAVYLRDKGLLDNDEIKRCCCEDAPGISCESESKGESESNPKEP</sequence>
<keyword evidence="4" id="KW-1133">Transmembrane helix</keyword>
<dbReference type="InterPro" id="IPR012312">
    <property type="entry name" value="Hemerythrin-like"/>
</dbReference>
<evidence type="ECO:0000313" key="6">
    <source>
        <dbReference type="EMBL" id="VAX06087.1"/>
    </source>
</evidence>
<keyword evidence="4" id="KW-0812">Transmembrane</keyword>
<dbReference type="NCBIfam" id="NF033749">
    <property type="entry name" value="bact_hemeryth"/>
    <property type="match status" value="1"/>
</dbReference>